<keyword evidence="2" id="KW-1185">Reference proteome</keyword>
<organism evidence="1 2">
    <name type="scientific">Salix koriyanagi</name>
    <dbReference type="NCBI Taxonomy" id="2511006"/>
    <lineage>
        <taxon>Eukaryota</taxon>
        <taxon>Viridiplantae</taxon>
        <taxon>Streptophyta</taxon>
        <taxon>Embryophyta</taxon>
        <taxon>Tracheophyta</taxon>
        <taxon>Spermatophyta</taxon>
        <taxon>Magnoliopsida</taxon>
        <taxon>eudicotyledons</taxon>
        <taxon>Gunneridae</taxon>
        <taxon>Pentapetalae</taxon>
        <taxon>rosids</taxon>
        <taxon>fabids</taxon>
        <taxon>Malpighiales</taxon>
        <taxon>Salicaceae</taxon>
        <taxon>Saliceae</taxon>
        <taxon>Salix</taxon>
    </lineage>
</organism>
<accession>A0A9Q0PI24</accession>
<dbReference type="AlphaFoldDB" id="A0A9Q0PI24"/>
<dbReference type="EMBL" id="JAPFFM010000019">
    <property type="protein sequence ID" value="KAJ6688199.1"/>
    <property type="molecule type" value="Genomic_DNA"/>
</dbReference>
<name>A0A9Q0PI24_9ROSI</name>
<reference evidence="1" key="1">
    <citation type="submission" date="2022-11" db="EMBL/GenBank/DDBJ databases">
        <authorList>
            <person name="Hyden B.L."/>
            <person name="Feng K."/>
            <person name="Yates T."/>
            <person name="Jawdy S."/>
            <person name="Smart L.B."/>
            <person name="Muchero W."/>
        </authorList>
    </citation>
    <scope>NUCLEOTIDE SEQUENCE</scope>
    <source>
        <tissue evidence="1">Shoot tip</tissue>
    </source>
</reference>
<gene>
    <name evidence="1" type="ORF">OIU74_016834</name>
</gene>
<proteinExistence type="predicted"/>
<evidence type="ECO:0000313" key="1">
    <source>
        <dbReference type="EMBL" id="KAJ6688199.1"/>
    </source>
</evidence>
<evidence type="ECO:0000313" key="2">
    <source>
        <dbReference type="Proteomes" id="UP001151752"/>
    </source>
</evidence>
<sequence length="48" mass="5894">MVYFMLFLEVVYCKVYINLVDKHTFINQIIFSYSTFVIQSSFQFEYSF</sequence>
<comment type="caution">
    <text evidence="1">The sequence shown here is derived from an EMBL/GenBank/DDBJ whole genome shotgun (WGS) entry which is preliminary data.</text>
</comment>
<protein>
    <submittedName>
        <fullName evidence="1">Uncharacterized protein</fullName>
    </submittedName>
</protein>
<dbReference type="Proteomes" id="UP001151752">
    <property type="component" value="Chromosome 15W"/>
</dbReference>
<reference evidence="1" key="2">
    <citation type="journal article" date="2023" name="Int. J. Mol. Sci.">
        <title>De Novo Assembly and Annotation of 11 Diverse Shrub Willow (Salix) Genomes Reveals Novel Gene Organization in Sex-Linked Regions.</title>
        <authorList>
            <person name="Hyden B."/>
            <person name="Feng K."/>
            <person name="Yates T.B."/>
            <person name="Jawdy S."/>
            <person name="Cereghino C."/>
            <person name="Smart L.B."/>
            <person name="Muchero W."/>
        </authorList>
    </citation>
    <scope>NUCLEOTIDE SEQUENCE</scope>
    <source>
        <tissue evidence="1">Shoot tip</tissue>
    </source>
</reference>